<feature type="compositionally biased region" description="Polar residues" evidence="1">
    <location>
        <begin position="1"/>
        <end position="14"/>
    </location>
</feature>
<feature type="compositionally biased region" description="Low complexity" evidence="1">
    <location>
        <begin position="43"/>
        <end position="53"/>
    </location>
</feature>
<feature type="compositionally biased region" description="Polar residues" evidence="1">
    <location>
        <begin position="74"/>
        <end position="84"/>
    </location>
</feature>
<feature type="region of interest" description="Disordered" evidence="1">
    <location>
        <begin position="73"/>
        <end position="95"/>
    </location>
</feature>
<dbReference type="EMBL" id="JAWZYT010001889">
    <property type="protein sequence ID" value="KAK4308474.1"/>
    <property type="molecule type" value="Genomic_DNA"/>
</dbReference>
<proteinExistence type="predicted"/>
<evidence type="ECO:0000256" key="1">
    <source>
        <dbReference type="SAM" id="MobiDB-lite"/>
    </source>
</evidence>
<name>A0AAE1PJM3_9EUCA</name>
<organism evidence="2 3">
    <name type="scientific">Petrolisthes manimaculis</name>
    <dbReference type="NCBI Taxonomy" id="1843537"/>
    <lineage>
        <taxon>Eukaryota</taxon>
        <taxon>Metazoa</taxon>
        <taxon>Ecdysozoa</taxon>
        <taxon>Arthropoda</taxon>
        <taxon>Crustacea</taxon>
        <taxon>Multicrustacea</taxon>
        <taxon>Malacostraca</taxon>
        <taxon>Eumalacostraca</taxon>
        <taxon>Eucarida</taxon>
        <taxon>Decapoda</taxon>
        <taxon>Pleocyemata</taxon>
        <taxon>Anomura</taxon>
        <taxon>Galatheoidea</taxon>
        <taxon>Porcellanidae</taxon>
        <taxon>Petrolisthes</taxon>
    </lineage>
</organism>
<sequence length="95" mass="10093">MTSSSTLPGSTTDQGYYDASPCPSPRPLSLKGRQVTSRLSISTNGQQGVGTTNTRAIHRVQTNLRGTCEVGQVRGSSSGITPHQHQPAHVSWQGF</sequence>
<dbReference type="AlphaFoldDB" id="A0AAE1PJM3"/>
<comment type="caution">
    <text evidence="2">The sequence shown here is derived from an EMBL/GenBank/DDBJ whole genome shotgun (WGS) entry which is preliminary data.</text>
</comment>
<evidence type="ECO:0000313" key="3">
    <source>
        <dbReference type="Proteomes" id="UP001292094"/>
    </source>
</evidence>
<gene>
    <name evidence="2" type="ORF">Pmani_019839</name>
</gene>
<reference evidence="2" key="1">
    <citation type="submission" date="2023-11" db="EMBL/GenBank/DDBJ databases">
        <title>Genome assemblies of two species of porcelain crab, Petrolisthes cinctipes and Petrolisthes manimaculis (Anomura: Porcellanidae).</title>
        <authorList>
            <person name="Angst P."/>
        </authorList>
    </citation>
    <scope>NUCLEOTIDE SEQUENCE</scope>
    <source>
        <strain evidence="2">PB745_02</strain>
        <tissue evidence="2">Gill</tissue>
    </source>
</reference>
<protein>
    <submittedName>
        <fullName evidence="2">Uncharacterized protein</fullName>
    </submittedName>
</protein>
<keyword evidence="3" id="KW-1185">Reference proteome</keyword>
<dbReference type="Proteomes" id="UP001292094">
    <property type="component" value="Unassembled WGS sequence"/>
</dbReference>
<accession>A0AAE1PJM3</accession>
<feature type="region of interest" description="Disordered" evidence="1">
    <location>
        <begin position="1"/>
        <end position="53"/>
    </location>
</feature>
<evidence type="ECO:0000313" key="2">
    <source>
        <dbReference type="EMBL" id="KAK4308474.1"/>
    </source>
</evidence>